<dbReference type="Proteomes" id="UP000217431">
    <property type="component" value="Chromosome II"/>
</dbReference>
<dbReference type="EMBL" id="AP014598">
    <property type="protein sequence ID" value="BAU18717.1"/>
    <property type="molecule type" value="Genomic_DNA"/>
</dbReference>
<feature type="domain" description="Transposase IS204/IS1001/IS1096/IS1165 DDE" evidence="1">
    <location>
        <begin position="2"/>
        <end position="105"/>
    </location>
</feature>
<reference evidence="2 3" key="1">
    <citation type="journal article" date="2016" name="DNA Res.">
        <title>The complete genome sequencing of Prevotella intermedia strain OMA14 and a subsequent fine-scale, intra-species genomic comparison reveal an unusual amplification of conjugative and mobile transposons and identify a novel Prevotella-lineage-specific repeat.</title>
        <authorList>
            <person name="Naito M."/>
            <person name="Ogura Y."/>
            <person name="Itoh T."/>
            <person name="Shoji M."/>
            <person name="Okamoto M."/>
            <person name="Hayashi T."/>
            <person name="Nakayama K."/>
        </authorList>
    </citation>
    <scope>NUCLEOTIDE SEQUENCE [LARGE SCALE GENOMIC DNA]</scope>
    <source>
        <strain evidence="2 3">OMA14</strain>
    </source>
</reference>
<sequence length="118" mass="14008">MDNILETNNPLATACYLYEDIDQIWMQNNKEEALGQLEYWCRQAQEGKLYYFKKVAASLMARRTGISVWYDYKISNARVEGINNKIKMIKRKAYGFRDEKYFELILLGLYDETNAIIR</sequence>
<dbReference type="PANTHER" id="PTHR33498:SF1">
    <property type="entry name" value="TRANSPOSASE FOR INSERTION SEQUENCE ELEMENT IS1557"/>
    <property type="match status" value="1"/>
</dbReference>
<gene>
    <name evidence="2" type="ORF">PIOMA14_II_0212</name>
</gene>
<dbReference type="STRING" id="28131.BWX40_09770"/>
<dbReference type="InterPro" id="IPR047951">
    <property type="entry name" value="Transpos_ISL3"/>
</dbReference>
<evidence type="ECO:0000313" key="2">
    <source>
        <dbReference type="EMBL" id="BAU18717.1"/>
    </source>
</evidence>
<dbReference type="Pfam" id="PF01610">
    <property type="entry name" value="DDE_Tnp_ISL3"/>
    <property type="match status" value="1"/>
</dbReference>
<dbReference type="PANTHER" id="PTHR33498">
    <property type="entry name" value="TRANSPOSASE FOR INSERTION SEQUENCE ELEMENT IS1557"/>
    <property type="match status" value="1"/>
</dbReference>
<evidence type="ECO:0000259" key="1">
    <source>
        <dbReference type="Pfam" id="PF01610"/>
    </source>
</evidence>
<name>A0A0T7ANV3_PREIN</name>
<protein>
    <submittedName>
        <fullName evidence="2">Partial probable transposase</fullName>
    </submittedName>
</protein>
<organism evidence="2 3">
    <name type="scientific">Prevotella intermedia</name>
    <dbReference type="NCBI Taxonomy" id="28131"/>
    <lineage>
        <taxon>Bacteria</taxon>
        <taxon>Pseudomonadati</taxon>
        <taxon>Bacteroidota</taxon>
        <taxon>Bacteroidia</taxon>
        <taxon>Bacteroidales</taxon>
        <taxon>Prevotellaceae</taxon>
        <taxon>Prevotella</taxon>
    </lineage>
</organism>
<dbReference type="InterPro" id="IPR002560">
    <property type="entry name" value="Transposase_DDE"/>
</dbReference>
<proteinExistence type="predicted"/>
<evidence type="ECO:0000313" key="3">
    <source>
        <dbReference type="Proteomes" id="UP000217431"/>
    </source>
</evidence>
<dbReference type="AlphaFoldDB" id="A0A0T7ANV3"/>
<accession>A0A0T7ANV3</accession>